<dbReference type="Gene3D" id="1.20.140.10">
    <property type="entry name" value="Butyryl-CoA Dehydrogenase, subunit A, domain 3"/>
    <property type="match status" value="1"/>
</dbReference>
<dbReference type="EMBL" id="CP029425">
    <property type="protein sequence ID" value="AWL96816.1"/>
    <property type="molecule type" value="Genomic_DNA"/>
</dbReference>
<evidence type="ECO:0000313" key="4">
    <source>
        <dbReference type="Proteomes" id="UP000215703"/>
    </source>
</evidence>
<dbReference type="AlphaFoldDB" id="A0A2U8PGF0"/>
<dbReference type="RefSeq" id="WP_095425841.1">
    <property type="nucleotide sequence ID" value="NZ_CP029425.2"/>
</dbReference>
<accession>A0A2U8PGF0</accession>
<organism evidence="3 4">
    <name type="scientific">Bradyrhizobium ottawaense</name>
    <dbReference type="NCBI Taxonomy" id="931866"/>
    <lineage>
        <taxon>Bacteria</taxon>
        <taxon>Pseudomonadati</taxon>
        <taxon>Pseudomonadota</taxon>
        <taxon>Alphaproteobacteria</taxon>
        <taxon>Hyphomicrobiales</taxon>
        <taxon>Nitrobacteraceae</taxon>
        <taxon>Bradyrhizobium</taxon>
    </lineage>
</organism>
<dbReference type="GeneID" id="92967937"/>
<evidence type="ECO:0000259" key="2">
    <source>
        <dbReference type="Pfam" id="PF00441"/>
    </source>
</evidence>
<dbReference type="SUPFAM" id="SSF47203">
    <property type="entry name" value="Acyl-CoA dehydrogenase C-terminal domain-like"/>
    <property type="match status" value="1"/>
</dbReference>
<sequence>MQHRAAALMIQLALTRVSIEGESIEAKRNSDPMTRILAVSRAKARASDTALPMTREALQMHGAIGWADECDIGLFVRKALAVANQYGSALAHRTRFARLAASV</sequence>
<reference evidence="3 4" key="1">
    <citation type="journal article" date="2014" name="Int. J. Syst. Evol. Microbiol.">
        <title>Bradyrhizobium ottawaense sp. nov., a symbiotic nitrogen fixing bacterium from root nodules of soybeans in Canada.</title>
        <authorList>
            <person name="Yu X."/>
            <person name="Cloutier S."/>
            <person name="Tambong J.T."/>
            <person name="Bromfield E.S."/>
        </authorList>
    </citation>
    <scope>NUCLEOTIDE SEQUENCE [LARGE SCALE GENOMIC DNA]</scope>
    <source>
        <strain evidence="3 4">OO99</strain>
    </source>
</reference>
<protein>
    <submittedName>
        <fullName evidence="3">Acyl-CoA dehydrogenase</fullName>
    </submittedName>
</protein>
<gene>
    <name evidence="3" type="ORF">CIT37_35320</name>
</gene>
<dbReference type="Pfam" id="PF00441">
    <property type="entry name" value="Acyl-CoA_dh_1"/>
    <property type="match status" value="1"/>
</dbReference>
<evidence type="ECO:0000256" key="1">
    <source>
        <dbReference type="ARBA" id="ARBA00022630"/>
    </source>
</evidence>
<reference evidence="3 4" key="2">
    <citation type="journal article" date="2017" name="Syst. Appl. Microbiol.">
        <title>Soybeans inoculated with root zone soils of Canadian native legumes harbour diverse and novel Bradyrhizobium spp. that possess agricultural potential.</title>
        <authorList>
            <person name="Bromfield E.S.P."/>
            <person name="Cloutier S."/>
            <person name="Tambong J.T."/>
            <person name="Tran Thi T.V."/>
        </authorList>
    </citation>
    <scope>NUCLEOTIDE SEQUENCE [LARGE SCALE GENOMIC DNA]</scope>
    <source>
        <strain evidence="3 4">OO99</strain>
    </source>
</reference>
<proteinExistence type="predicted"/>
<evidence type="ECO:0000313" key="3">
    <source>
        <dbReference type="EMBL" id="AWL96816.1"/>
    </source>
</evidence>
<dbReference type="InterPro" id="IPR036250">
    <property type="entry name" value="AcylCo_DH-like_C"/>
</dbReference>
<dbReference type="KEGG" id="bot:CIT37_35320"/>
<feature type="domain" description="Acyl-CoA dehydrogenase/oxidase C-terminal" evidence="2">
    <location>
        <begin position="1"/>
        <end position="88"/>
    </location>
</feature>
<dbReference type="InterPro" id="IPR009075">
    <property type="entry name" value="AcylCo_DH/oxidase_C"/>
</dbReference>
<keyword evidence="1" id="KW-0285">Flavoprotein</keyword>
<dbReference type="GO" id="GO:0016627">
    <property type="term" value="F:oxidoreductase activity, acting on the CH-CH group of donors"/>
    <property type="evidence" value="ECO:0007669"/>
    <property type="project" value="InterPro"/>
</dbReference>
<dbReference type="Proteomes" id="UP000215703">
    <property type="component" value="Chromosome"/>
</dbReference>
<name>A0A2U8PGF0_9BRAD</name>